<evidence type="ECO:0000313" key="1">
    <source>
        <dbReference type="EMBL" id="KFL29882.1"/>
    </source>
</evidence>
<dbReference type="EMBL" id="JQGC01000017">
    <property type="protein sequence ID" value="KFL29882.1"/>
    <property type="molecule type" value="Genomic_DNA"/>
</dbReference>
<protein>
    <submittedName>
        <fullName evidence="1">Uncharacterized protein</fullName>
    </submittedName>
</protein>
<keyword evidence="2" id="KW-1185">Reference proteome</keyword>
<proteinExistence type="predicted"/>
<dbReference type="Proteomes" id="UP000028981">
    <property type="component" value="Unassembled WGS sequence"/>
</dbReference>
<accession>A0A087LZ29</accession>
<comment type="caution">
    <text evidence="1">The sequence shown here is derived from an EMBL/GenBank/DDBJ whole genome shotgun (WGS) entry which is preliminary data.</text>
</comment>
<gene>
    <name evidence="1" type="ORF">JP75_17350</name>
</gene>
<dbReference type="AlphaFoldDB" id="A0A087LZ29"/>
<name>A0A087LZ29_9HYPH</name>
<reference evidence="1 2" key="1">
    <citation type="submission" date="2014-08" db="EMBL/GenBank/DDBJ databases">
        <authorList>
            <person name="Hassan Y.I."/>
            <person name="Lepp D."/>
            <person name="Zhou T."/>
        </authorList>
    </citation>
    <scope>NUCLEOTIDE SEQUENCE [LARGE SCALE GENOMIC DNA]</scope>
    <source>
        <strain evidence="1 2">IFO13584</strain>
    </source>
</reference>
<evidence type="ECO:0000313" key="2">
    <source>
        <dbReference type="Proteomes" id="UP000028981"/>
    </source>
</evidence>
<sequence length="115" mass="13288">MIVLTRMFDGDLRVNRTVYSIYWPRLPAHSADVRHYLVVADENWSGLTTATEDMCEVVDPDLSDFDLRKGADGRDMLVHWAAVEDALLDRMIEYDQAAMMEFRRRLEGGRPAIRV</sequence>
<organism evidence="1 2">
    <name type="scientific">Devosia riboflavina</name>
    <dbReference type="NCBI Taxonomy" id="46914"/>
    <lineage>
        <taxon>Bacteria</taxon>
        <taxon>Pseudomonadati</taxon>
        <taxon>Pseudomonadota</taxon>
        <taxon>Alphaproteobacteria</taxon>
        <taxon>Hyphomicrobiales</taxon>
        <taxon>Devosiaceae</taxon>
        <taxon>Devosia</taxon>
    </lineage>
</organism>